<comment type="caution">
    <text evidence="1">The sequence shown here is derived from an EMBL/GenBank/DDBJ whole genome shotgun (WGS) entry which is preliminary data.</text>
</comment>
<dbReference type="RefSeq" id="WP_253767625.1">
    <property type="nucleotide sequence ID" value="NZ_JAMTCK010000002.1"/>
</dbReference>
<organism evidence="1 2">
    <name type="scientific">Goodfellowiella coeruleoviolacea</name>
    <dbReference type="NCBI Taxonomy" id="334858"/>
    <lineage>
        <taxon>Bacteria</taxon>
        <taxon>Bacillati</taxon>
        <taxon>Actinomycetota</taxon>
        <taxon>Actinomycetes</taxon>
        <taxon>Pseudonocardiales</taxon>
        <taxon>Pseudonocardiaceae</taxon>
        <taxon>Goodfellowiella</taxon>
    </lineage>
</organism>
<protein>
    <recommendedName>
        <fullName evidence="3">DUF371 domain-containing protein</fullName>
    </recommendedName>
</protein>
<gene>
    <name evidence="1" type="ORF">LX83_001048</name>
</gene>
<name>A0AAE3GAH4_9PSEU</name>
<dbReference type="InterPro" id="IPR007171">
    <property type="entry name" value="DUF371"/>
</dbReference>
<dbReference type="EMBL" id="JAMTCK010000002">
    <property type="protein sequence ID" value="MCP2164208.1"/>
    <property type="molecule type" value="Genomic_DNA"/>
</dbReference>
<evidence type="ECO:0008006" key="3">
    <source>
        <dbReference type="Google" id="ProtNLM"/>
    </source>
</evidence>
<dbReference type="InterPro" id="IPR023131">
    <property type="entry name" value="Mth639-like_dom_sf"/>
</dbReference>
<dbReference type="PANTHER" id="PTHR40696">
    <property type="entry name" value="DUF371 FAMILY PROTEIN"/>
    <property type="match status" value="1"/>
</dbReference>
<dbReference type="Gene3D" id="2.60.120.630">
    <property type="entry name" value="mth639 domain like"/>
    <property type="match status" value="1"/>
</dbReference>
<reference evidence="1" key="1">
    <citation type="submission" date="2022-06" db="EMBL/GenBank/DDBJ databases">
        <title>Genomic Encyclopedia of Archaeal and Bacterial Type Strains, Phase II (KMG-II): from individual species to whole genera.</title>
        <authorList>
            <person name="Goeker M."/>
        </authorList>
    </citation>
    <scope>NUCLEOTIDE SEQUENCE</scope>
    <source>
        <strain evidence="1">DSM 43935</strain>
    </source>
</reference>
<accession>A0AAE3GAH4</accession>
<dbReference type="Pfam" id="PF04027">
    <property type="entry name" value="DUF371"/>
    <property type="match status" value="1"/>
</dbReference>
<evidence type="ECO:0000313" key="2">
    <source>
        <dbReference type="Proteomes" id="UP001206128"/>
    </source>
</evidence>
<dbReference type="PANTHER" id="PTHR40696:SF1">
    <property type="entry name" value="DUF371 DOMAIN-CONTAINING PROTEIN"/>
    <property type="match status" value="1"/>
</dbReference>
<keyword evidence="2" id="KW-1185">Reference proteome</keyword>
<evidence type="ECO:0000313" key="1">
    <source>
        <dbReference type="EMBL" id="MCP2164208.1"/>
    </source>
</evidence>
<sequence>MTEAAHPLARRVEFTAVGHPDITARHDKTLEFTADPVITARATCVIGTGARLEHAALRSLRGRVRMSITCDGLSAVLTGQVNPHYATPDRLVVRRSAVPSPDTYLVNADTVASGLDRDLVARMREPGAVVEVGVVEQAPTPVLVVLLAEAARVPPPPAVAELLDEATLVLHTAPRPGFPWPPLAGRPRQRLRQPDDVAVLGEHRTAVLLLDSLAELAGRKVREILAAALPSVRVVLWPAPLPAADLVLAAGLVGDDQLAGGVTAVTTTAGGSWRRSLAEAGRPVVVHAGPDDAEDVLAALGSAEAPARTAITADGVPGPGVRAVRWPVERLEPAVLGAALAAHPWLVVVADAPSASVTLPAAALAERLTAAGASTKDVARTLVELGLDRRSAYDVALRSRS</sequence>
<proteinExistence type="predicted"/>
<dbReference type="Proteomes" id="UP001206128">
    <property type="component" value="Unassembled WGS sequence"/>
</dbReference>
<dbReference type="AlphaFoldDB" id="A0AAE3GAH4"/>